<organism evidence="1 2">
    <name type="scientific">Entamoeba invadens IP1</name>
    <dbReference type="NCBI Taxonomy" id="370355"/>
    <lineage>
        <taxon>Eukaryota</taxon>
        <taxon>Amoebozoa</taxon>
        <taxon>Evosea</taxon>
        <taxon>Archamoebae</taxon>
        <taxon>Mastigamoebida</taxon>
        <taxon>Entamoebidae</taxon>
        <taxon>Entamoeba</taxon>
    </lineage>
</organism>
<dbReference type="Pfam" id="PF13306">
    <property type="entry name" value="LRR_5"/>
    <property type="match status" value="2"/>
</dbReference>
<dbReference type="InterPro" id="IPR053139">
    <property type="entry name" value="Surface_bspA-like"/>
</dbReference>
<dbReference type="InterPro" id="IPR026906">
    <property type="entry name" value="LRR_5"/>
</dbReference>
<evidence type="ECO:0008006" key="3">
    <source>
        <dbReference type="Google" id="ProtNLM"/>
    </source>
</evidence>
<gene>
    <name evidence="1" type="ORF">EIN_497870</name>
</gene>
<keyword evidence="2" id="KW-1185">Reference proteome</keyword>
<dbReference type="GeneID" id="14893586"/>
<sequence>MGNLFSSNNYSSNETTTPTYVYQNTEKTLFDVSSETEDDSEEEDKSRYNELEAKKYLKTEKRLDRYSMMIVSKYFKTKEDYLNMITVCKDYQYILDQFHYNPIPVKNKALFPQLETQHFYTQTDFKYQVEVSHKVIWYPLYYTDLMILKKTDNTILAKKVIYNEAFNYRVTPLIPKEVTSLGTRLFTEVRCKEMTVPSQVTSLLCQCFTGCHFQTIILPPSVIRIEDYCFYQCNDLKELEMTPSVNTLGQHWIDGCYSLTQIHIPNCRTFFAKVDVFTSRFLEDQNIHCEEIEFSDNDCALRQRNHVSPVIPTFITKLEEFTCSPAINSFTVPKNVIVIGEKAFSSSRATKIVIENGVKKIGRKCFERCSWLKEINFPSSVDKLHRDCLRGCTALTRVAIQRDLFEKSKNVFANLQTINFIF</sequence>
<dbReference type="Gene3D" id="3.80.10.10">
    <property type="entry name" value="Ribonuclease Inhibitor"/>
    <property type="match status" value="2"/>
</dbReference>
<dbReference type="EMBL" id="KB206184">
    <property type="protein sequence ID" value="ELP94607.1"/>
    <property type="molecule type" value="Genomic_DNA"/>
</dbReference>
<protein>
    <recommendedName>
        <fullName evidence="3">Leucine rich repeat containing protein BspA family protein</fullName>
    </recommendedName>
</protein>
<evidence type="ECO:0000313" key="1">
    <source>
        <dbReference type="EMBL" id="ELP94607.1"/>
    </source>
</evidence>
<dbReference type="PANTHER" id="PTHR45661:SF3">
    <property type="entry name" value="IG-LIKE DOMAIN-CONTAINING PROTEIN"/>
    <property type="match status" value="1"/>
</dbReference>
<dbReference type="RefSeq" id="XP_004261378.1">
    <property type="nucleotide sequence ID" value="XM_004261330.1"/>
</dbReference>
<accession>A0A0A1UDG9</accession>
<name>A0A0A1UDG9_ENTIV</name>
<proteinExistence type="predicted"/>
<dbReference type="SUPFAM" id="SSF52058">
    <property type="entry name" value="L domain-like"/>
    <property type="match status" value="1"/>
</dbReference>
<dbReference type="AlphaFoldDB" id="A0A0A1UDG9"/>
<reference evidence="1 2" key="1">
    <citation type="submission" date="2012-10" db="EMBL/GenBank/DDBJ databases">
        <authorList>
            <person name="Zafar N."/>
            <person name="Inman J."/>
            <person name="Hall N."/>
            <person name="Lorenzi H."/>
            <person name="Caler E."/>
        </authorList>
    </citation>
    <scope>NUCLEOTIDE SEQUENCE [LARGE SCALE GENOMIC DNA]</scope>
    <source>
        <strain evidence="1 2">IP1</strain>
    </source>
</reference>
<dbReference type="VEuPathDB" id="AmoebaDB:EIN_497870"/>
<dbReference type="Proteomes" id="UP000014680">
    <property type="component" value="Unassembled WGS sequence"/>
</dbReference>
<dbReference type="PANTHER" id="PTHR45661">
    <property type="entry name" value="SURFACE ANTIGEN"/>
    <property type="match status" value="1"/>
</dbReference>
<dbReference type="InterPro" id="IPR032675">
    <property type="entry name" value="LRR_dom_sf"/>
</dbReference>
<dbReference type="KEGG" id="eiv:EIN_497870"/>
<evidence type="ECO:0000313" key="2">
    <source>
        <dbReference type="Proteomes" id="UP000014680"/>
    </source>
</evidence>